<keyword evidence="5 6" id="KW-0472">Membrane</keyword>
<feature type="transmembrane region" description="Helical" evidence="6">
    <location>
        <begin position="434"/>
        <end position="452"/>
    </location>
</feature>
<dbReference type="SUPFAM" id="SSF53335">
    <property type="entry name" value="S-adenosyl-L-methionine-dependent methyltransferases"/>
    <property type="match status" value="1"/>
</dbReference>
<comment type="caution">
    <text evidence="8">The sequence shown here is derived from an EMBL/GenBank/DDBJ whole genome shotgun (WGS) entry which is preliminary data.</text>
</comment>
<dbReference type="OrthoDB" id="9803035at2"/>
<sequence length="996" mass="113012">MHKAFHNIHNYLKNHKAIGFSILFLYTLIISFFAWNINLEEDITKLIPGGDKQEMLKKILKETDFSDKLIVSISAESKEVSPDSLVLYANEFTNILEKDYSDYILEIKGKVPEKDLKQIYNFVYDNLPIFLNDQDYEEIETRLYQDSIKDRLSSGYRQLMSPTGFVTKDYFLSDPLNFTNLGLEKLQELQVGDNFSIYKNYLVTNDRQHIILFLDPTFPASETNRNEKFINALEQTVQNLNKNYASVDANYFGGVLYSLANANRIKKDIKLTMGIAISVLLILLVFFYRKIYVPLLLFLPSLLAGLTAIAVLSIFKGSVSAISLGIGAILLGVTLDYALHILTHFRINRDIGQLYRDITKPILMSGITTAIAFLCLIFVQSEALNDLGIFAAISVLLSSVFALIIIPLLYDPGSDKTEKTTFLDSIAAIDYSKVKPLVLGVIAIFVISLFFFNKVKFNSDLSKLNYQPEQIKALEEKVEGLAGRSGKSVYMVTYGNTVDEALQQNNKLYQQLREFENEGFIQNFSSIGGVISSTTTQDARIEKWNSFWTPSKKDSLKRDLLNTSSSYGFKPQTFSKFYDQLDKDFETIGLNDYKNAGSLYLNDFISEGDELATVTSTVSLPEENADEFVSYFQDKQGVFALDRKAMNQNFLGNLKDDFNKLILVSVLAVFLVLLISYRNLEISLFTLLPIAVTWICALGIMALLGIEFNILNIIISTFIFGLGLDYSIFITNACLEEYETGKNELKTYQTSILISVITTLLGMGALIFAQHPALRSVSVVSIIGVITAVSVSFVLQRAIFRKLILNRVESGRSPFYLRQLGDFKGRITGTESEKLYKKRAVLDNFRYKSVYPLARKRFRVIREKNLRISNYIENGESVAVINSGYGIIPLFLSYKFEASSIHALEIDRESLNISRSTARSNSADISFYQEIEELPGTVVYVIYGNFENEQELKEIIKKNAQKVIFIDSDFPNRWLLDLNFEIIYRQNNILVLRKAE</sequence>
<feature type="transmembrane region" description="Helical" evidence="6">
    <location>
        <begin position="362"/>
        <end position="381"/>
    </location>
</feature>
<evidence type="ECO:0000256" key="5">
    <source>
        <dbReference type="ARBA" id="ARBA00023136"/>
    </source>
</evidence>
<feature type="transmembrane region" description="Helical" evidence="6">
    <location>
        <begin position="747"/>
        <end position="768"/>
    </location>
</feature>
<feature type="domain" description="Membrane transport protein MMPL" evidence="7">
    <location>
        <begin position="222"/>
        <end position="409"/>
    </location>
</feature>
<evidence type="ECO:0000256" key="3">
    <source>
        <dbReference type="ARBA" id="ARBA00022692"/>
    </source>
</evidence>
<protein>
    <recommendedName>
        <fullName evidence="7">Membrane transport protein MMPL domain-containing protein</fullName>
    </recommendedName>
</protein>
<dbReference type="Pfam" id="PF03176">
    <property type="entry name" value="MMPL"/>
    <property type="match status" value="2"/>
</dbReference>
<feature type="transmembrane region" description="Helical" evidence="6">
    <location>
        <begin position="295"/>
        <end position="315"/>
    </location>
</feature>
<keyword evidence="2" id="KW-1003">Cell membrane</keyword>
<feature type="transmembrane region" description="Helical" evidence="6">
    <location>
        <begin position="271"/>
        <end position="288"/>
    </location>
</feature>
<dbReference type="InterPro" id="IPR004869">
    <property type="entry name" value="MMPL_dom"/>
</dbReference>
<keyword evidence="9" id="KW-1185">Reference proteome</keyword>
<feature type="transmembrane region" description="Helical" evidence="6">
    <location>
        <begin position="774"/>
        <end position="795"/>
    </location>
</feature>
<keyword evidence="4 6" id="KW-1133">Transmembrane helix</keyword>
<gene>
    <name evidence="8" type="ORF">C8P64_1562</name>
</gene>
<dbReference type="Proteomes" id="UP000244174">
    <property type="component" value="Unassembled WGS sequence"/>
</dbReference>
<dbReference type="SUPFAM" id="SSF82866">
    <property type="entry name" value="Multidrug efflux transporter AcrB transmembrane domain"/>
    <property type="match status" value="2"/>
</dbReference>
<dbReference type="Gene3D" id="1.20.1640.10">
    <property type="entry name" value="Multidrug efflux transporter AcrB transmembrane domain"/>
    <property type="match status" value="2"/>
</dbReference>
<dbReference type="AlphaFoldDB" id="A0A2T6AGW0"/>
<feature type="transmembrane region" description="Helical" evidence="6">
    <location>
        <begin position="684"/>
        <end position="704"/>
    </location>
</feature>
<dbReference type="PANTHER" id="PTHR33406:SF13">
    <property type="entry name" value="MEMBRANE PROTEIN YDFJ"/>
    <property type="match status" value="1"/>
</dbReference>
<dbReference type="InterPro" id="IPR050545">
    <property type="entry name" value="Mycobact_MmpL"/>
</dbReference>
<evidence type="ECO:0000256" key="6">
    <source>
        <dbReference type="SAM" id="Phobius"/>
    </source>
</evidence>
<evidence type="ECO:0000313" key="9">
    <source>
        <dbReference type="Proteomes" id="UP000244174"/>
    </source>
</evidence>
<feature type="transmembrane region" description="Helical" evidence="6">
    <location>
        <begin position="387"/>
        <end position="410"/>
    </location>
</feature>
<keyword evidence="3 6" id="KW-0812">Transmembrane</keyword>
<evidence type="ECO:0000256" key="2">
    <source>
        <dbReference type="ARBA" id="ARBA00022475"/>
    </source>
</evidence>
<dbReference type="PANTHER" id="PTHR33406">
    <property type="entry name" value="MEMBRANE PROTEIN MJ1562-RELATED"/>
    <property type="match status" value="1"/>
</dbReference>
<feature type="transmembrane region" description="Helical" evidence="6">
    <location>
        <begin position="658"/>
        <end position="677"/>
    </location>
</feature>
<reference evidence="8 9" key="1">
    <citation type="submission" date="2018-04" db="EMBL/GenBank/DDBJ databases">
        <title>Genomic Encyclopedia of Archaeal and Bacterial Type Strains, Phase II (KMG-II): from individual species to whole genera.</title>
        <authorList>
            <person name="Goeker M."/>
        </authorList>
    </citation>
    <scope>NUCLEOTIDE SEQUENCE [LARGE SCALE GENOMIC DNA]</scope>
    <source>
        <strain evidence="8 9">DSM 23082</strain>
    </source>
</reference>
<evidence type="ECO:0000313" key="8">
    <source>
        <dbReference type="EMBL" id="PTX43036.1"/>
    </source>
</evidence>
<evidence type="ECO:0000256" key="4">
    <source>
        <dbReference type="ARBA" id="ARBA00022989"/>
    </source>
</evidence>
<dbReference type="InterPro" id="IPR029063">
    <property type="entry name" value="SAM-dependent_MTases_sf"/>
</dbReference>
<organism evidence="8 9">
    <name type="scientific">Christiangramia gaetbulicola</name>
    <dbReference type="NCBI Taxonomy" id="703340"/>
    <lineage>
        <taxon>Bacteria</taxon>
        <taxon>Pseudomonadati</taxon>
        <taxon>Bacteroidota</taxon>
        <taxon>Flavobacteriia</taxon>
        <taxon>Flavobacteriales</taxon>
        <taxon>Flavobacteriaceae</taxon>
        <taxon>Christiangramia</taxon>
    </lineage>
</organism>
<name>A0A2T6AGW0_9FLAO</name>
<feature type="transmembrane region" description="Helical" evidence="6">
    <location>
        <begin position="710"/>
        <end position="735"/>
    </location>
</feature>
<evidence type="ECO:0000256" key="1">
    <source>
        <dbReference type="ARBA" id="ARBA00004651"/>
    </source>
</evidence>
<evidence type="ECO:0000259" key="7">
    <source>
        <dbReference type="Pfam" id="PF03176"/>
    </source>
</evidence>
<feature type="transmembrane region" description="Helical" evidence="6">
    <location>
        <begin position="17"/>
        <end position="35"/>
    </location>
</feature>
<dbReference type="GO" id="GO:0005886">
    <property type="term" value="C:plasma membrane"/>
    <property type="evidence" value="ECO:0007669"/>
    <property type="project" value="UniProtKB-SubCell"/>
</dbReference>
<dbReference type="EMBL" id="QBKQ01000002">
    <property type="protein sequence ID" value="PTX43036.1"/>
    <property type="molecule type" value="Genomic_DNA"/>
</dbReference>
<feature type="transmembrane region" description="Helical" evidence="6">
    <location>
        <begin position="321"/>
        <end position="342"/>
    </location>
</feature>
<proteinExistence type="predicted"/>
<feature type="domain" description="Membrane transport protein MMPL" evidence="7">
    <location>
        <begin position="655"/>
        <end position="794"/>
    </location>
</feature>
<accession>A0A2T6AGW0</accession>
<comment type="subcellular location">
    <subcellularLocation>
        <location evidence="1">Cell membrane</location>
        <topology evidence="1">Multi-pass membrane protein</topology>
    </subcellularLocation>
</comment>